<dbReference type="Proteomes" id="UP000017836">
    <property type="component" value="Unassembled WGS sequence"/>
</dbReference>
<keyword evidence="5" id="KW-0067">ATP-binding</keyword>
<dbReference type="InterPro" id="IPR013525">
    <property type="entry name" value="ABC2_TM"/>
</dbReference>
<dbReference type="HOGENOM" id="CLU_000604_35_3_1"/>
<organism evidence="10 11">
    <name type="scientific">Amborella trichopoda</name>
    <dbReference type="NCBI Taxonomy" id="13333"/>
    <lineage>
        <taxon>Eukaryota</taxon>
        <taxon>Viridiplantae</taxon>
        <taxon>Streptophyta</taxon>
        <taxon>Embryophyta</taxon>
        <taxon>Tracheophyta</taxon>
        <taxon>Spermatophyta</taxon>
        <taxon>Magnoliopsida</taxon>
        <taxon>Amborellales</taxon>
        <taxon>Amborellaceae</taxon>
        <taxon>Amborella</taxon>
    </lineage>
</organism>
<evidence type="ECO:0000256" key="2">
    <source>
        <dbReference type="ARBA" id="ARBA00022448"/>
    </source>
</evidence>
<dbReference type="Pfam" id="PF01061">
    <property type="entry name" value="ABC2_membrane"/>
    <property type="match status" value="2"/>
</dbReference>
<feature type="transmembrane region" description="Helical" evidence="8">
    <location>
        <begin position="1356"/>
        <end position="1376"/>
    </location>
</feature>
<feature type="transmembrane region" description="Helical" evidence="8">
    <location>
        <begin position="1428"/>
        <end position="1451"/>
    </location>
</feature>
<dbReference type="OMA" id="HWANVSF"/>
<feature type="transmembrane region" description="Helical" evidence="8">
    <location>
        <begin position="1471"/>
        <end position="1493"/>
    </location>
</feature>
<comment type="subcellular location">
    <subcellularLocation>
        <location evidence="1">Membrane</location>
        <topology evidence="1">Multi-pass membrane protein</topology>
    </subcellularLocation>
</comment>
<keyword evidence="3 8" id="KW-0812">Transmembrane</keyword>
<dbReference type="SMART" id="SM00382">
    <property type="entry name" value="AAA"/>
    <property type="match status" value="2"/>
</dbReference>
<dbReference type="GO" id="GO:0016887">
    <property type="term" value="F:ATP hydrolysis activity"/>
    <property type="evidence" value="ECO:0007669"/>
    <property type="project" value="InterPro"/>
</dbReference>
<keyword evidence="4" id="KW-0547">Nucleotide-binding</keyword>
<dbReference type="InterPro" id="IPR027417">
    <property type="entry name" value="P-loop_NTPase"/>
</dbReference>
<accession>W1P6H4</accession>
<feature type="transmembrane region" description="Helical" evidence="8">
    <location>
        <begin position="908"/>
        <end position="929"/>
    </location>
</feature>
<evidence type="ECO:0000256" key="6">
    <source>
        <dbReference type="ARBA" id="ARBA00022989"/>
    </source>
</evidence>
<feature type="transmembrane region" description="Helical" evidence="8">
    <location>
        <begin position="706"/>
        <end position="728"/>
    </location>
</feature>
<dbReference type="eggNOG" id="KOG0065">
    <property type="taxonomic scope" value="Eukaryota"/>
</dbReference>
<dbReference type="Gene3D" id="3.40.50.300">
    <property type="entry name" value="P-loop containing nucleotide triphosphate hydrolases"/>
    <property type="match status" value="2"/>
</dbReference>
<dbReference type="GO" id="GO:0005524">
    <property type="term" value="F:ATP binding"/>
    <property type="evidence" value="ECO:0007669"/>
    <property type="project" value="UniProtKB-KW"/>
</dbReference>
<feature type="transmembrane region" description="Helical" evidence="8">
    <location>
        <begin position="1500"/>
        <end position="1519"/>
    </location>
</feature>
<feature type="domain" description="ABC transporter" evidence="9">
    <location>
        <begin position="1010"/>
        <end position="1259"/>
    </location>
</feature>
<evidence type="ECO:0000259" key="9">
    <source>
        <dbReference type="PROSITE" id="PS50893"/>
    </source>
</evidence>
<dbReference type="EMBL" id="KI394358">
    <property type="protein sequence ID" value="ERN03264.1"/>
    <property type="molecule type" value="Genomic_DNA"/>
</dbReference>
<feature type="transmembrane region" description="Helical" evidence="8">
    <location>
        <begin position="818"/>
        <end position="836"/>
    </location>
</feature>
<keyword evidence="7 8" id="KW-0472">Membrane</keyword>
<dbReference type="OrthoDB" id="66620at2759"/>
<proteinExistence type="predicted"/>
<keyword evidence="11" id="KW-1185">Reference proteome</keyword>
<feature type="transmembrane region" description="Helical" evidence="8">
    <location>
        <begin position="1388"/>
        <end position="1407"/>
    </location>
</feature>
<dbReference type="PROSITE" id="PS50893">
    <property type="entry name" value="ABC_TRANSPORTER_2"/>
    <property type="match status" value="2"/>
</dbReference>
<dbReference type="InterPro" id="IPR003593">
    <property type="entry name" value="AAA+_ATPase"/>
</dbReference>
<feature type="domain" description="ABC transporter" evidence="9">
    <location>
        <begin position="209"/>
        <end position="464"/>
    </location>
</feature>
<keyword evidence="2" id="KW-0813">Transport</keyword>
<dbReference type="SUPFAM" id="SSF52540">
    <property type="entry name" value="P-loop containing nucleoside triphosphate hydrolases"/>
    <property type="match status" value="2"/>
</dbReference>
<evidence type="ECO:0000256" key="7">
    <source>
        <dbReference type="ARBA" id="ARBA00023136"/>
    </source>
</evidence>
<keyword evidence="6 8" id="KW-1133">Transmembrane helix</keyword>
<evidence type="ECO:0000256" key="4">
    <source>
        <dbReference type="ARBA" id="ARBA00022741"/>
    </source>
</evidence>
<gene>
    <name evidence="10" type="ORF">AMTR_s00003p00199390</name>
</gene>
<feature type="transmembrane region" description="Helical" evidence="8">
    <location>
        <begin position="1591"/>
        <end position="1612"/>
    </location>
</feature>
<dbReference type="PANTHER" id="PTHR19241">
    <property type="entry name" value="ATP-BINDING CASSETTE TRANSPORTER"/>
    <property type="match status" value="1"/>
</dbReference>
<feature type="transmembrane region" description="Helical" evidence="8">
    <location>
        <begin position="675"/>
        <end position="694"/>
    </location>
</feature>
<dbReference type="Pfam" id="PF00005">
    <property type="entry name" value="ABC_tran"/>
    <property type="match status" value="1"/>
</dbReference>
<protein>
    <recommendedName>
        <fullName evidence="9">ABC transporter domain-containing protein</fullName>
    </recommendedName>
</protein>
<name>W1P6H4_AMBTC</name>
<evidence type="ECO:0000256" key="3">
    <source>
        <dbReference type="ARBA" id="ARBA00022692"/>
    </source>
</evidence>
<evidence type="ECO:0000256" key="8">
    <source>
        <dbReference type="SAM" id="Phobius"/>
    </source>
</evidence>
<dbReference type="InterPro" id="IPR003439">
    <property type="entry name" value="ABC_transporter-like_ATP-bd"/>
</dbReference>
<sequence length="1620" mass="180465">MEIDPDAPEWLNLNGLNSPSEPIEWILDKQAIMDRHQTCVPPMNSPLSSPENFFNVYSVSSERDNETSTIQANMSRVMDCSSHEVGHMINNASTDSLRRVALEWYENFKRNGLAKEAEKALREQFEGEELDGEGGDQGGILSEGGAHLVGMKYVLKDGFVSYLHEVAQITSIPQQVVRFSGIQYSRKFENLHSGYETFGKKLFGCFFGLAFRLLQKRYSSWMPVLKGIDGYVMPGSMTLLLGPPGSGKSSLLQILAGKAGSSKLALLEGAVMYNDKLASEVCLSRLVAFIDGQFNKHIPFLSIRETLKFARDCTQGLRPKNFTPQMRKFFADALVEGQDPFLEYVLEILGLKEIQHQLVGEELSESDHQKLTTAELALGTYAVMLYDQPPADLDPAAIYDLVDMLRILSRIKQSSAVMVLPEVSQETFNLFDRLVLLGNGQILYQGPRQDAVLYFAKLGYTKPLHVDSGAFLEDIASGQGSQYIAPGFAALSVEELAKCYKMSDHYKDVMRIVEGEDIKCTYWVKSEAGLCLSLKTEFGHGTSVNSEPRHEAELVVAELSSKIGSFEGIESTSIVQVGDVVKGISINNEGMQYLGVDSRWNQCDDTSQVYSKLSHARGHISLQLERYKDREDKYQSHSEQFQRPFIQTWGESTKVLIQRQMKIARQLHMLIKLRLFQSTVLGLFAGTMFYKMVGQYNQMQMNSVRALGFVSTMNVMLINLVQLPLHMLQRPIFYKQRSQRFFRASSFAIAYHVVSLPQAFLEALAYTICVYFLAGLSLVANGVIFLEYLLLLFLVDFFGSSLIFLISAISSISEMGSALAGLIVSYFLLFCGFVIYPHNIPRYWKWMYYINPLHHANLAFCYQQFNHGYARPCADFIDELPFCKSSPGQPVGKAYLAFNQIAGSSRSWLPYVVIFGWIIIIHILTFIALNKIEFKGDNPSLPQLKRTKVPRNYEENGANGLCSSSRGESDDSFMSKLVWPASPDLGPWMPKTCVDMGWAGLALPIIPMVLSFEKLALTRSNPKTKEISHVFGPVSGFAVPGTMLALIGGLKSSNSILLRCLAGHTPPSGKLTGELLANGRQLPSISVFSRVVGIVVGLEAHQCYLSVRESLQFSAGLRIDSSSPTMSRSALRLHVELVLAQLGLTPVADWLVGSFYSKKTKEIARKIAIAIELAANPSLLFLDNPTSGLDNAASLTILSILSRVSASGRIIISSLTHPSSRVLSLFQRALILSHNGGHAYFGAVGFDCKEILDFFNSIPKVPQYLGTQSPTDFVMDILGCGINNRKPPIKNFAYIYESSTLHDANRKEIINVRKRLTGQGKPYMADFAYPTTYIRQVAMVVLRSQRLLWRNVRYTFGRLIGCATLGLLMGSLYFQIEYNDIYGLTSRALYIYMQLLLLGVVSANNVIPQINSDRPAWIRERRLGLYAPFIYPISWAFAEAPYFLISSLVLVSIGNGLAGVATRSVRAFLTYWVGLWAFVMCSTCFGMMVALLVPTPAQAAFIVSVMMSMWVSTSGVLVLPPDIRLYYRALFWFNPFRLAGNVLTSVSFYCDTGRCRLSGVCSCPRLPDGVFVWDEIQAARWLNPGRVGWDILALVGMSVLFTGLASVFFVTLRHNSSGSR</sequence>
<feature type="transmembrane region" description="Helical" evidence="8">
    <location>
        <begin position="992"/>
        <end position="1010"/>
    </location>
</feature>
<evidence type="ECO:0000313" key="10">
    <source>
        <dbReference type="EMBL" id="ERN03264.1"/>
    </source>
</evidence>
<feature type="transmembrane region" description="Helical" evidence="8">
    <location>
        <begin position="785"/>
        <end position="806"/>
    </location>
</feature>
<reference evidence="11" key="1">
    <citation type="journal article" date="2013" name="Science">
        <title>The Amborella genome and the evolution of flowering plants.</title>
        <authorList>
            <consortium name="Amborella Genome Project"/>
        </authorList>
    </citation>
    <scope>NUCLEOTIDE SEQUENCE [LARGE SCALE GENOMIC DNA]</scope>
</reference>
<feature type="transmembrane region" description="Helical" evidence="8">
    <location>
        <begin position="1030"/>
        <end position="1050"/>
    </location>
</feature>
<evidence type="ECO:0000256" key="1">
    <source>
        <dbReference type="ARBA" id="ARBA00004141"/>
    </source>
</evidence>
<dbReference type="Gramene" id="ERN03264">
    <property type="protein sequence ID" value="ERN03264"/>
    <property type="gene ID" value="AMTR_s00003p00199390"/>
</dbReference>
<dbReference type="GO" id="GO:0140359">
    <property type="term" value="F:ABC-type transporter activity"/>
    <property type="evidence" value="ECO:0007669"/>
    <property type="project" value="InterPro"/>
</dbReference>
<evidence type="ECO:0000256" key="5">
    <source>
        <dbReference type="ARBA" id="ARBA00022840"/>
    </source>
</evidence>
<dbReference type="GO" id="GO:0005886">
    <property type="term" value="C:plasma membrane"/>
    <property type="evidence" value="ECO:0007669"/>
    <property type="project" value="UniProtKB-ARBA"/>
</dbReference>
<evidence type="ECO:0000313" key="11">
    <source>
        <dbReference type="Proteomes" id="UP000017836"/>
    </source>
</evidence>